<gene>
    <name evidence="2" type="ORF">ACFOMG_15495</name>
</gene>
<evidence type="ECO:0000256" key="1">
    <source>
        <dbReference type="SAM" id="SignalP"/>
    </source>
</evidence>
<accession>A0ABV7VZQ5</accession>
<keyword evidence="3" id="KW-1185">Reference proteome</keyword>
<comment type="caution">
    <text evidence="2">The sequence shown here is derived from an EMBL/GenBank/DDBJ whole genome shotgun (WGS) entry which is preliminary data.</text>
</comment>
<feature type="signal peptide" evidence="1">
    <location>
        <begin position="1"/>
        <end position="23"/>
    </location>
</feature>
<name>A0ABV7VZQ5_9GAMM</name>
<keyword evidence="1" id="KW-0732">Signal</keyword>
<dbReference type="RefSeq" id="WP_376867955.1">
    <property type="nucleotide sequence ID" value="NZ_JBHRYB010000015.1"/>
</dbReference>
<evidence type="ECO:0000313" key="2">
    <source>
        <dbReference type="EMBL" id="MFC3681508.1"/>
    </source>
</evidence>
<evidence type="ECO:0000313" key="3">
    <source>
        <dbReference type="Proteomes" id="UP001595722"/>
    </source>
</evidence>
<organism evidence="2 3">
    <name type="scientific">Bacterioplanoides pacificum</name>
    <dbReference type="NCBI Taxonomy" id="1171596"/>
    <lineage>
        <taxon>Bacteria</taxon>
        <taxon>Pseudomonadati</taxon>
        <taxon>Pseudomonadota</taxon>
        <taxon>Gammaproteobacteria</taxon>
        <taxon>Oceanospirillales</taxon>
        <taxon>Oceanospirillaceae</taxon>
        <taxon>Bacterioplanoides</taxon>
    </lineage>
</organism>
<feature type="chain" id="PRO_5047381338" evidence="1">
    <location>
        <begin position="24"/>
        <end position="78"/>
    </location>
</feature>
<protein>
    <submittedName>
        <fullName evidence="2">Uncharacterized protein</fullName>
    </submittedName>
</protein>
<dbReference type="EMBL" id="JBHRYB010000015">
    <property type="protein sequence ID" value="MFC3681508.1"/>
    <property type="molecule type" value="Genomic_DNA"/>
</dbReference>
<proteinExistence type="predicted"/>
<reference evidence="3" key="1">
    <citation type="journal article" date="2019" name="Int. J. Syst. Evol. Microbiol.">
        <title>The Global Catalogue of Microorganisms (GCM) 10K type strain sequencing project: providing services to taxonomists for standard genome sequencing and annotation.</title>
        <authorList>
            <consortium name="The Broad Institute Genomics Platform"/>
            <consortium name="The Broad Institute Genome Sequencing Center for Infectious Disease"/>
            <person name="Wu L."/>
            <person name="Ma J."/>
        </authorList>
    </citation>
    <scope>NUCLEOTIDE SEQUENCE [LARGE SCALE GENOMIC DNA]</scope>
    <source>
        <strain evidence="3">KCTC 42424</strain>
    </source>
</reference>
<dbReference type="Proteomes" id="UP001595722">
    <property type="component" value="Unassembled WGS sequence"/>
</dbReference>
<sequence length="78" mass="8714">MKTTISLAVLVCIGLVLSTPQPAVNIQLAQQIHNATFMERTPEFTDLYMIQTPDKGRLITIYCNASYCYKRSGMTVTV</sequence>